<dbReference type="Gene3D" id="1.10.238.10">
    <property type="entry name" value="EF-hand"/>
    <property type="match status" value="2"/>
</dbReference>
<name>A0ABP1Q3R0_9HEXA</name>
<dbReference type="Pfam" id="PF13499">
    <property type="entry name" value="EF-hand_7"/>
    <property type="match status" value="1"/>
</dbReference>
<dbReference type="InterPro" id="IPR018247">
    <property type="entry name" value="EF_Hand_1_Ca_BS"/>
</dbReference>
<feature type="domain" description="EF-hand" evidence="5">
    <location>
        <begin position="99"/>
        <end position="134"/>
    </location>
</feature>
<keyword evidence="7" id="KW-1185">Reference proteome</keyword>
<dbReference type="PROSITE" id="PS00018">
    <property type="entry name" value="EF_HAND_1"/>
    <property type="match status" value="2"/>
</dbReference>
<dbReference type="InterPro" id="IPR051433">
    <property type="entry name" value="CIBP"/>
</dbReference>
<dbReference type="PANTHER" id="PTHR45791">
    <property type="entry name" value="CALCIUM AND INTEGRIN BINDING FAMILY MEMBER 2"/>
    <property type="match status" value="1"/>
</dbReference>
<gene>
    <name evidence="6" type="ORF">ODALV1_LOCUS6977</name>
</gene>
<sequence>MGAAKSVFTPQELEDYEDLTYFTQKEVLSYFHQFKALAPDLISVQRDARLPMEVILRYPQLRYNPFGDRICMVFSSSRDGDCNFEDFLDMVSVFSAEAPMSVKAEYAFRIFDFDGDDMIGPEDMEEIIRRLLGDVQFPQVDILQLVQNLTSEADLDDDGMLSFAEFEHAISKSENFMRSFQLQL</sequence>
<evidence type="ECO:0000259" key="5">
    <source>
        <dbReference type="PROSITE" id="PS50222"/>
    </source>
</evidence>
<dbReference type="SMART" id="SM00054">
    <property type="entry name" value="EFh"/>
    <property type="match status" value="3"/>
</dbReference>
<keyword evidence="1" id="KW-0479">Metal-binding</keyword>
<dbReference type="InterPro" id="IPR002048">
    <property type="entry name" value="EF_hand_dom"/>
</dbReference>
<evidence type="ECO:0000313" key="7">
    <source>
        <dbReference type="Proteomes" id="UP001642540"/>
    </source>
</evidence>
<proteinExistence type="predicted"/>
<evidence type="ECO:0000256" key="4">
    <source>
        <dbReference type="ARBA" id="ARBA00022842"/>
    </source>
</evidence>
<dbReference type="CDD" id="cd00051">
    <property type="entry name" value="EFh"/>
    <property type="match status" value="1"/>
</dbReference>
<evidence type="ECO:0000313" key="6">
    <source>
        <dbReference type="EMBL" id="CAL8088194.1"/>
    </source>
</evidence>
<evidence type="ECO:0000256" key="2">
    <source>
        <dbReference type="ARBA" id="ARBA00022737"/>
    </source>
</evidence>
<organism evidence="6 7">
    <name type="scientific">Orchesella dallaii</name>
    <dbReference type="NCBI Taxonomy" id="48710"/>
    <lineage>
        <taxon>Eukaryota</taxon>
        <taxon>Metazoa</taxon>
        <taxon>Ecdysozoa</taxon>
        <taxon>Arthropoda</taxon>
        <taxon>Hexapoda</taxon>
        <taxon>Collembola</taxon>
        <taxon>Entomobryomorpha</taxon>
        <taxon>Entomobryoidea</taxon>
        <taxon>Orchesellidae</taxon>
        <taxon>Orchesellinae</taxon>
        <taxon>Orchesella</taxon>
    </lineage>
</organism>
<dbReference type="InterPro" id="IPR011992">
    <property type="entry name" value="EF-hand-dom_pair"/>
</dbReference>
<dbReference type="PROSITE" id="PS50222">
    <property type="entry name" value="EF_HAND_2"/>
    <property type="match status" value="1"/>
</dbReference>
<dbReference type="SUPFAM" id="SSF47473">
    <property type="entry name" value="EF-hand"/>
    <property type="match status" value="1"/>
</dbReference>
<evidence type="ECO:0000256" key="1">
    <source>
        <dbReference type="ARBA" id="ARBA00022723"/>
    </source>
</evidence>
<dbReference type="EMBL" id="CAXLJM020000022">
    <property type="protein sequence ID" value="CAL8088194.1"/>
    <property type="molecule type" value="Genomic_DNA"/>
</dbReference>
<keyword evidence="3" id="KW-0106">Calcium</keyword>
<dbReference type="Proteomes" id="UP001642540">
    <property type="component" value="Unassembled WGS sequence"/>
</dbReference>
<dbReference type="PANTHER" id="PTHR45791:SF1">
    <property type="entry name" value="CALCIUM AND INTEGRIN BINDING FAMILY MEMBER 1"/>
    <property type="match status" value="1"/>
</dbReference>
<comment type="caution">
    <text evidence="6">The sequence shown here is derived from an EMBL/GenBank/DDBJ whole genome shotgun (WGS) entry which is preliminary data.</text>
</comment>
<keyword evidence="4" id="KW-0460">Magnesium</keyword>
<dbReference type="PRINTS" id="PR00450">
    <property type="entry name" value="RECOVERIN"/>
</dbReference>
<protein>
    <recommendedName>
        <fullName evidence="5">EF-hand domain-containing protein</fullName>
    </recommendedName>
</protein>
<keyword evidence="2" id="KW-0677">Repeat</keyword>
<accession>A0ABP1Q3R0</accession>
<reference evidence="6 7" key="1">
    <citation type="submission" date="2024-08" db="EMBL/GenBank/DDBJ databases">
        <authorList>
            <person name="Cucini C."/>
            <person name="Frati F."/>
        </authorList>
    </citation>
    <scope>NUCLEOTIDE SEQUENCE [LARGE SCALE GENOMIC DNA]</scope>
</reference>
<evidence type="ECO:0000256" key="3">
    <source>
        <dbReference type="ARBA" id="ARBA00022837"/>
    </source>
</evidence>